<name>A0A126T716_9GAMM</name>
<sequence length="218" mass="24457">MSDFYSPQHRQLQEQHDTVNLADRLEQMIVEQQVSEQHQPFIESRDFFFLTTIDQRGYPTCSYKGGNPGLVKVVNPQELAFPSYDGNGMFLSMGNINGNPKIGMLFIDFETPHRIRAHGDAQIEANDPLLAEYPGAELIVRVAISEIFINCPRYIHRMSRVSSSKYVPQANQETPLPQWKRIDAVQDALPACDSHVAESLGGIITPEEYGAMVMSGDA</sequence>
<dbReference type="InterPro" id="IPR012349">
    <property type="entry name" value="Split_barrel_FMN-bd"/>
</dbReference>
<protein>
    <submittedName>
        <fullName evidence="2">Pyridoxamine 5'-phosphate oxidase</fullName>
    </submittedName>
</protein>
<evidence type="ECO:0000313" key="2">
    <source>
        <dbReference type="EMBL" id="AMK77871.1"/>
    </source>
</evidence>
<evidence type="ECO:0000313" key="3">
    <source>
        <dbReference type="Proteomes" id="UP000030512"/>
    </source>
</evidence>
<accession>A0A126T716</accession>
<dbReference type="PANTHER" id="PTHR42815:SF2">
    <property type="entry name" value="FAD-BINDING, PUTATIVE (AFU_ORTHOLOGUE AFUA_6G07600)-RELATED"/>
    <property type="match status" value="1"/>
</dbReference>
<dbReference type="AlphaFoldDB" id="A0A126T716"/>
<evidence type="ECO:0000259" key="1">
    <source>
        <dbReference type="Pfam" id="PF01243"/>
    </source>
</evidence>
<keyword evidence="3" id="KW-1185">Reference proteome</keyword>
<dbReference type="Pfam" id="PF01243">
    <property type="entry name" value="PNPOx_N"/>
    <property type="match status" value="1"/>
</dbReference>
<reference evidence="2 3" key="1">
    <citation type="journal article" date="2015" name="Environ. Microbiol.">
        <title>Methane oxidation coupled to nitrate reduction under hypoxia by the Gammaproteobacterium Methylomonas denitrificans, sp. nov. type strain FJG1.</title>
        <authorList>
            <person name="Kits K.D."/>
            <person name="Klotz M.G."/>
            <person name="Stein L.Y."/>
        </authorList>
    </citation>
    <scope>NUCLEOTIDE SEQUENCE [LARGE SCALE GENOMIC DNA]</scope>
    <source>
        <strain evidence="2 3">FJG1</strain>
    </source>
</reference>
<organism evidence="2 3">
    <name type="scientific">Methylomonas denitrificans</name>
    <dbReference type="NCBI Taxonomy" id="1538553"/>
    <lineage>
        <taxon>Bacteria</taxon>
        <taxon>Pseudomonadati</taxon>
        <taxon>Pseudomonadota</taxon>
        <taxon>Gammaproteobacteria</taxon>
        <taxon>Methylococcales</taxon>
        <taxon>Methylococcaceae</taxon>
        <taxon>Methylomonas</taxon>
    </lineage>
</organism>
<dbReference type="EMBL" id="CP014476">
    <property type="protein sequence ID" value="AMK77871.1"/>
    <property type="molecule type" value="Genomic_DNA"/>
</dbReference>
<dbReference type="OrthoDB" id="9796486at2"/>
<dbReference type="PANTHER" id="PTHR42815">
    <property type="entry name" value="FAD-BINDING, PUTATIVE (AFU_ORTHOLOGUE AFUA_6G07600)-RELATED"/>
    <property type="match status" value="1"/>
</dbReference>
<dbReference type="KEGG" id="mdn:JT25_015535"/>
<dbReference type="RefSeq" id="WP_036279046.1">
    <property type="nucleotide sequence ID" value="NZ_CP014476.1"/>
</dbReference>
<dbReference type="STRING" id="1538553.JT25_015535"/>
<dbReference type="Gene3D" id="2.30.110.10">
    <property type="entry name" value="Electron Transport, Fmn-binding Protein, Chain A"/>
    <property type="match status" value="1"/>
</dbReference>
<dbReference type="SUPFAM" id="SSF50475">
    <property type="entry name" value="FMN-binding split barrel"/>
    <property type="match status" value="1"/>
</dbReference>
<feature type="domain" description="Pyridoxamine 5'-phosphate oxidase N-terminal" evidence="1">
    <location>
        <begin position="35"/>
        <end position="133"/>
    </location>
</feature>
<gene>
    <name evidence="2" type="ORF">JT25_015535</name>
</gene>
<dbReference type="Proteomes" id="UP000030512">
    <property type="component" value="Chromosome"/>
</dbReference>
<dbReference type="InterPro" id="IPR011576">
    <property type="entry name" value="Pyridox_Oxase_N"/>
</dbReference>
<proteinExistence type="predicted"/>